<feature type="transmembrane region" description="Helical" evidence="2">
    <location>
        <begin position="284"/>
        <end position="304"/>
    </location>
</feature>
<evidence type="ECO:0000256" key="1">
    <source>
        <dbReference type="SAM" id="MobiDB-lite"/>
    </source>
</evidence>
<dbReference type="EMBL" id="JAJEPV010000018">
    <property type="protein sequence ID" value="MCC2119719.1"/>
    <property type="molecule type" value="Genomic_DNA"/>
</dbReference>
<keyword evidence="2" id="KW-1133">Transmembrane helix</keyword>
<dbReference type="Proteomes" id="UP001197795">
    <property type="component" value="Unassembled WGS sequence"/>
</dbReference>
<dbReference type="AlphaFoldDB" id="A0AAE2ZZY3"/>
<feature type="transmembrane region" description="Helical" evidence="2">
    <location>
        <begin position="182"/>
        <end position="202"/>
    </location>
</feature>
<gene>
    <name evidence="3" type="ORF">LKD75_08995</name>
</gene>
<feature type="compositionally biased region" description="Acidic residues" evidence="1">
    <location>
        <begin position="507"/>
        <end position="524"/>
    </location>
</feature>
<feature type="transmembrane region" description="Helical" evidence="2">
    <location>
        <begin position="379"/>
        <end position="397"/>
    </location>
</feature>
<keyword evidence="2" id="KW-0472">Membrane</keyword>
<accession>A0AAE2ZZY3</accession>
<feature type="region of interest" description="Disordered" evidence="1">
    <location>
        <begin position="505"/>
        <end position="524"/>
    </location>
</feature>
<sequence length="524" mass="57423">MNYKKGILSVILWFIYALTAGTVLVGTTMVMLLPEGGSRPIGLVIAGVWLAMTGLVVFLLHRFLWVKWAQNGEGSGQVKLIIEGLAVVALIAVGITLRVRESMQYDISGAAGNIWFDAVKVTETTRIPQVVHGAVYFYLQVLHGLLVFLGNKMTAALVLQIVLQILTGIFLYFAVRKLTGMVAAVVSLAYWMLCPVLSGAVILGPEPLYQLLWMIGLCVCVEALDSFRGRGDTPGIRSVGGFFLSGIVIGILGYLDVAGLLLLLVVFSALFLETKQQVKWMRRICAGALGLFGTVVAFFVCIALDAVGSGKQMENILLAWWKVFSPGRFTWIALYEQPAVHTYVPDKVATVIIVAVMVTILACGAFSYWCRKEHERQSVWIALALALGILNGCGMLSEDMPGLTLWYLLLAVAAGAGVQAVLPYEMELLREVKGVLPETVEAVPVGAASTKRRLKVQDLETEEFPEEEPADFQEEPVETEKIQLIENPLPLPKKHVPKVLDYKLNGDDDSDFDYPVADDDDFDH</sequence>
<dbReference type="RefSeq" id="WP_227733241.1">
    <property type="nucleotide sequence ID" value="NZ_JAJEPV010000018.1"/>
</dbReference>
<organism evidence="3 4">
    <name type="scientific">Waltera acetigignens</name>
    <dbReference type="NCBI Taxonomy" id="2981769"/>
    <lineage>
        <taxon>Bacteria</taxon>
        <taxon>Bacillati</taxon>
        <taxon>Bacillota</taxon>
        <taxon>Clostridia</taxon>
        <taxon>Lachnospirales</taxon>
        <taxon>Lachnospiraceae</taxon>
        <taxon>Waltera</taxon>
    </lineage>
</organism>
<protein>
    <submittedName>
        <fullName evidence="3">Uncharacterized protein</fullName>
    </submittedName>
</protein>
<comment type="caution">
    <text evidence="3">The sequence shown here is derived from an EMBL/GenBank/DDBJ whole genome shotgun (WGS) entry which is preliminary data.</text>
</comment>
<evidence type="ECO:0000313" key="3">
    <source>
        <dbReference type="EMBL" id="MCC2119719.1"/>
    </source>
</evidence>
<feature type="transmembrane region" description="Helical" evidence="2">
    <location>
        <begin position="6"/>
        <end position="33"/>
    </location>
</feature>
<evidence type="ECO:0000313" key="4">
    <source>
        <dbReference type="Proteomes" id="UP001197795"/>
    </source>
</evidence>
<proteinExistence type="predicted"/>
<feature type="transmembrane region" description="Helical" evidence="2">
    <location>
        <begin position="403"/>
        <end position="424"/>
    </location>
</feature>
<keyword evidence="2" id="KW-0812">Transmembrane</keyword>
<reference evidence="3 4" key="1">
    <citation type="submission" date="2021-10" db="EMBL/GenBank/DDBJ databases">
        <title>Anaerobic single-cell dispensing facilitates the cultivation of human gut bacteria.</title>
        <authorList>
            <person name="Afrizal A."/>
        </authorList>
    </citation>
    <scope>NUCLEOTIDE SEQUENCE [LARGE SCALE GENOMIC DNA]</scope>
    <source>
        <strain evidence="3 4">CLA-AA-H273</strain>
    </source>
</reference>
<evidence type="ECO:0000256" key="2">
    <source>
        <dbReference type="SAM" id="Phobius"/>
    </source>
</evidence>
<feature type="transmembrane region" description="Helical" evidence="2">
    <location>
        <begin position="80"/>
        <end position="99"/>
    </location>
</feature>
<feature type="transmembrane region" description="Helical" evidence="2">
    <location>
        <begin position="239"/>
        <end position="272"/>
    </location>
</feature>
<feature type="transmembrane region" description="Helical" evidence="2">
    <location>
        <begin position="155"/>
        <end position="175"/>
    </location>
</feature>
<feature type="transmembrane region" description="Helical" evidence="2">
    <location>
        <begin position="347"/>
        <end position="370"/>
    </location>
</feature>
<feature type="transmembrane region" description="Helical" evidence="2">
    <location>
        <begin position="40"/>
        <end position="60"/>
    </location>
</feature>
<name>A0AAE2ZZY3_9FIRM</name>
<keyword evidence="4" id="KW-1185">Reference proteome</keyword>